<feature type="domain" description="BZIP" evidence="3">
    <location>
        <begin position="211"/>
        <end position="226"/>
    </location>
</feature>
<feature type="region of interest" description="Disordered" evidence="2">
    <location>
        <begin position="178"/>
        <end position="201"/>
    </location>
</feature>
<keyword evidence="1" id="KW-0175">Coiled coil</keyword>
<dbReference type="Proteomes" id="UP000265703">
    <property type="component" value="Unassembled WGS sequence"/>
</dbReference>
<feature type="compositionally biased region" description="Polar residues" evidence="2">
    <location>
        <begin position="178"/>
        <end position="187"/>
    </location>
</feature>
<evidence type="ECO:0000259" key="3">
    <source>
        <dbReference type="PROSITE" id="PS00036"/>
    </source>
</evidence>
<comment type="caution">
    <text evidence="4">The sequence shown here is derived from an EMBL/GenBank/DDBJ whole genome shotgun (WGS) entry which is preliminary data.</text>
</comment>
<evidence type="ECO:0000256" key="2">
    <source>
        <dbReference type="SAM" id="MobiDB-lite"/>
    </source>
</evidence>
<evidence type="ECO:0000313" key="5">
    <source>
        <dbReference type="Proteomes" id="UP000265703"/>
    </source>
</evidence>
<dbReference type="EMBL" id="QKYT01000326">
    <property type="protein sequence ID" value="RIA87094.1"/>
    <property type="molecule type" value="Genomic_DNA"/>
</dbReference>
<keyword evidence="5" id="KW-1185">Reference proteome</keyword>
<proteinExistence type="predicted"/>
<feature type="compositionally biased region" description="Low complexity" evidence="2">
    <location>
        <begin position="188"/>
        <end position="200"/>
    </location>
</feature>
<dbReference type="PROSITE" id="PS00036">
    <property type="entry name" value="BZIP_BASIC"/>
    <property type="match status" value="1"/>
</dbReference>
<dbReference type="SMART" id="SM00338">
    <property type="entry name" value="BRLZ"/>
    <property type="match status" value="1"/>
</dbReference>
<name>A0A397SWH2_9GLOM</name>
<dbReference type="SUPFAM" id="SSF57959">
    <property type="entry name" value="Leucine zipper domain"/>
    <property type="match status" value="1"/>
</dbReference>
<feature type="coiled-coil region" evidence="1">
    <location>
        <begin position="202"/>
        <end position="272"/>
    </location>
</feature>
<dbReference type="InterPro" id="IPR004827">
    <property type="entry name" value="bZIP"/>
</dbReference>
<dbReference type="GO" id="GO:0003700">
    <property type="term" value="F:DNA-binding transcription factor activity"/>
    <property type="evidence" value="ECO:0007669"/>
    <property type="project" value="InterPro"/>
</dbReference>
<dbReference type="AlphaFoldDB" id="A0A397SWH2"/>
<dbReference type="CDD" id="cd14686">
    <property type="entry name" value="bZIP"/>
    <property type="match status" value="1"/>
</dbReference>
<protein>
    <recommendedName>
        <fullName evidence="3">BZIP domain-containing protein</fullName>
    </recommendedName>
</protein>
<dbReference type="InterPro" id="IPR046347">
    <property type="entry name" value="bZIP_sf"/>
</dbReference>
<dbReference type="OrthoDB" id="2386881at2759"/>
<sequence>MENQSDLFLTASTENFNEIFVPNISNTIKTFPQEIQQIPQQIDSNEFFTDYLFNPQDNQFLDPSVTQFQFPMDYYSYSSPTVPFSDPLQFNYYYPYYPYYPALDIQDSMTQSSTFVPSNYYFSQQQNLQYFFIPQQSNIQYSDFTYPSDSQQQNTLDSSNYLSSIDQSNFVTQSLKSSHNQLNTTDIKNSTNKNDQNNNDDIAKDESKLEKKKQQNRAAAQKAREREKFLLVNLMDENESLMKVYEEKVEEIKRLNSILDKLKEEKNEEKFVIE</sequence>
<reference evidence="4 5" key="1">
    <citation type="submission" date="2018-06" db="EMBL/GenBank/DDBJ databases">
        <title>Comparative genomics reveals the genomic features of Rhizophagus irregularis, R. cerebriforme, R. diaphanum and Gigaspora rosea, and their symbiotic lifestyle signature.</title>
        <authorList>
            <person name="Morin E."/>
            <person name="San Clemente H."/>
            <person name="Chen E.C.H."/>
            <person name="De La Providencia I."/>
            <person name="Hainaut M."/>
            <person name="Kuo A."/>
            <person name="Kohler A."/>
            <person name="Murat C."/>
            <person name="Tang N."/>
            <person name="Roy S."/>
            <person name="Loubradou J."/>
            <person name="Henrissat B."/>
            <person name="Grigoriev I.V."/>
            <person name="Corradi N."/>
            <person name="Roux C."/>
            <person name="Martin F.M."/>
        </authorList>
    </citation>
    <scope>NUCLEOTIDE SEQUENCE [LARGE SCALE GENOMIC DNA]</scope>
    <source>
        <strain evidence="4 5">DAOM 227022</strain>
    </source>
</reference>
<evidence type="ECO:0000313" key="4">
    <source>
        <dbReference type="EMBL" id="RIA87094.1"/>
    </source>
</evidence>
<organism evidence="4 5">
    <name type="scientific">Glomus cerebriforme</name>
    <dbReference type="NCBI Taxonomy" id="658196"/>
    <lineage>
        <taxon>Eukaryota</taxon>
        <taxon>Fungi</taxon>
        <taxon>Fungi incertae sedis</taxon>
        <taxon>Mucoromycota</taxon>
        <taxon>Glomeromycotina</taxon>
        <taxon>Glomeromycetes</taxon>
        <taxon>Glomerales</taxon>
        <taxon>Glomeraceae</taxon>
        <taxon>Glomus</taxon>
    </lineage>
</organism>
<evidence type="ECO:0000256" key="1">
    <source>
        <dbReference type="SAM" id="Coils"/>
    </source>
</evidence>
<accession>A0A397SWH2</accession>
<gene>
    <name evidence="4" type="ORF">C1645_807465</name>
</gene>